<evidence type="ECO:0000313" key="2">
    <source>
        <dbReference type="Proteomes" id="UP000230750"/>
    </source>
</evidence>
<protein>
    <submittedName>
        <fullName evidence="1">Putative fatty acid-binding protein 2, liver</fullName>
    </submittedName>
</protein>
<evidence type="ECO:0000313" key="1">
    <source>
        <dbReference type="EMBL" id="PIK38814.1"/>
    </source>
</evidence>
<dbReference type="InterPro" id="IPR000463">
    <property type="entry name" value="Fatty_acid-bd"/>
</dbReference>
<dbReference type="Pfam" id="PF14651">
    <property type="entry name" value="Lipocalin_7"/>
    <property type="match status" value="1"/>
</dbReference>
<dbReference type="CDD" id="cd00742">
    <property type="entry name" value="FABP"/>
    <property type="match status" value="1"/>
</dbReference>
<dbReference type="Proteomes" id="UP000230750">
    <property type="component" value="Unassembled WGS sequence"/>
</dbReference>
<reference evidence="1 2" key="1">
    <citation type="journal article" date="2017" name="PLoS Biol.">
        <title>The sea cucumber genome provides insights into morphological evolution and visceral regeneration.</title>
        <authorList>
            <person name="Zhang X."/>
            <person name="Sun L."/>
            <person name="Yuan J."/>
            <person name="Sun Y."/>
            <person name="Gao Y."/>
            <person name="Zhang L."/>
            <person name="Li S."/>
            <person name="Dai H."/>
            <person name="Hamel J.F."/>
            <person name="Liu C."/>
            <person name="Yu Y."/>
            <person name="Liu S."/>
            <person name="Lin W."/>
            <person name="Guo K."/>
            <person name="Jin S."/>
            <person name="Xu P."/>
            <person name="Storey K.B."/>
            <person name="Huan P."/>
            <person name="Zhang T."/>
            <person name="Zhou Y."/>
            <person name="Zhang J."/>
            <person name="Lin C."/>
            <person name="Li X."/>
            <person name="Xing L."/>
            <person name="Huo D."/>
            <person name="Sun M."/>
            <person name="Wang L."/>
            <person name="Mercier A."/>
            <person name="Li F."/>
            <person name="Yang H."/>
            <person name="Xiang J."/>
        </authorList>
    </citation>
    <scope>NUCLEOTIDE SEQUENCE [LARGE SCALE GENOMIC DNA]</scope>
    <source>
        <strain evidence="1">Shaxun</strain>
        <tissue evidence="1">Muscle</tissue>
    </source>
</reference>
<name>A0A2G8JSS4_STIJA</name>
<dbReference type="OrthoDB" id="9991853at2759"/>
<dbReference type="AlphaFoldDB" id="A0A2G8JSS4"/>
<gene>
    <name evidence="1" type="ORF">BSL78_24349</name>
</gene>
<dbReference type="Gene3D" id="2.40.128.20">
    <property type="match status" value="1"/>
</dbReference>
<keyword evidence="2" id="KW-1185">Reference proteome</keyword>
<accession>A0A2G8JSS4</accession>
<dbReference type="PRINTS" id="PR00178">
    <property type="entry name" value="FATTYACIDBP"/>
</dbReference>
<dbReference type="GO" id="GO:0008289">
    <property type="term" value="F:lipid binding"/>
    <property type="evidence" value="ECO:0007669"/>
    <property type="project" value="InterPro"/>
</dbReference>
<proteinExistence type="predicted"/>
<dbReference type="SUPFAM" id="SSF50814">
    <property type="entry name" value="Lipocalins"/>
    <property type="match status" value="1"/>
</dbReference>
<comment type="caution">
    <text evidence="1">The sequence shown here is derived from an EMBL/GenBank/DDBJ whole genome shotgun (WGS) entry which is preliminary data.</text>
</comment>
<dbReference type="InterPro" id="IPR012674">
    <property type="entry name" value="Calycin"/>
</dbReference>
<organism evidence="1 2">
    <name type="scientific">Stichopus japonicus</name>
    <name type="common">Sea cucumber</name>
    <dbReference type="NCBI Taxonomy" id="307972"/>
    <lineage>
        <taxon>Eukaryota</taxon>
        <taxon>Metazoa</taxon>
        <taxon>Echinodermata</taxon>
        <taxon>Eleutherozoa</taxon>
        <taxon>Echinozoa</taxon>
        <taxon>Holothuroidea</taxon>
        <taxon>Aspidochirotacea</taxon>
        <taxon>Aspidochirotida</taxon>
        <taxon>Stichopodidae</taxon>
        <taxon>Apostichopus</taxon>
    </lineage>
</organism>
<dbReference type="EMBL" id="MRZV01001311">
    <property type="protein sequence ID" value="PIK38814.1"/>
    <property type="molecule type" value="Genomic_DNA"/>
</dbReference>
<sequence>MAAAFEGKWVFDHSEGMDAIVGALSLPADKVPKSGQTTLEYKINGNSFTINGTHPKSGKALSSTFTIGEKFKADELSAYLGKDVYATPSWTGSKLVVSGEGGQGSLTREVVNGELVTTFNFGGASGKRIFKKA</sequence>